<evidence type="ECO:0000313" key="3">
    <source>
        <dbReference type="EMBL" id="SHH84154.1"/>
    </source>
</evidence>
<dbReference type="PANTHER" id="PTHR48073">
    <property type="entry name" value="O-SUCCINYLBENZOATE SYNTHASE-RELATED"/>
    <property type="match status" value="1"/>
</dbReference>
<organism evidence="3 4">
    <name type="scientific">Bradyrhizobium erythrophlei</name>
    <dbReference type="NCBI Taxonomy" id="1437360"/>
    <lineage>
        <taxon>Bacteria</taxon>
        <taxon>Pseudomonadati</taxon>
        <taxon>Pseudomonadota</taxon>
        <taxon>Alphaproteobacteria</taxon>
        <taxon>Hyphomicrobiales</taxon>
        <taxon>Nitrobacteraceae</taxon>
        <taxon>Bradyrhizobium</taxon>
    </lineage>
</organism>
<gene>
    <name evidence="3" type="ORF">SAMN05443248_6432</name>
</gene>
<dbReference type="OrthoDB" id="9802699at2"/>
<dbReference type="SFLD" id="SFLDG00180">
    <property type="entry name" value="muconate_cycloisomerase"/>
    <property type="match status" value="1"/>
</dbReference>
<dbReference type="Proteomes" id="UP000189796">
    <property type="component" value="Chromosome I"/>
</dbReference>
<dbReference type="RefSeq" id="WP_079604837.1">
    <property type="nucleotide sequence ID" value="NZ_LT670817.1"/>
</dbReference>
<dbReference type="InterPro" id="IPR036849">
    <property type="entry name" value="Enolase-like_C_sf"/>
</dbReference>
<dbReference type="InterPro" id="IPR029017">
    <property type="entry name" value="Enolase-like_N"/>
</dbReference>
<dbReference type="InterPro" id="IPR029065">
    <property type="entry name" value="Enolase_C-like"/>
</dbReference>
<dbReference type="Gene3D" id="3.30.390.10">
    <property type="entry name" value="Enolase-like, N-terminal domain"/>
    <property type="match status" value="1"/>
</dbReference>
<evidence type="ECO:0000259" key="2">
    <source>
        <dbReference type="SMART" id="SM00922"/>
    </source>
</evidence>
<reference evidence="3 4" key="1">
    <citation type="submission" date="2016-11" db="EMBL/GenBank/DDBJ databases">
        <authorList>
            <person name="Jaros S."/>
            <person name="Januszkiewicz K."/>
            <person name="Wedrychowicz H."/>
        </authorList>
    </citation>
    <scope>NUCLEOTIDE SEQUENCE [LARGE SCALE GENOMIC DNA]</scope>
    <source>
        <strain evidence="3 4">GAS138</strain>
    </source>
</reference>
<dbReference type="SFLD" id="SFLDS00001">
    <property type="entry name" value="Enolase"/>
    <property type="match status" value="1"/>
</dbReference>
<dbReference type="AlphaFoldDB" id="A0A1M5WAD0"/>
<dbReference type="EMBL" id="LT670817">
    <property type="protein sequence ID" value="SHH84154.1"/>
    <property type="molecule type" value="Genomic_DNA"/>
</dbReference>
<evidence type="ECO:0000313" key="4">
    <source>
        <dbReference type="Proteomes" id="UP000189796"/>
    </source>
</evidence>
<sequence>MSESYLERIELDLLRVPLKSPYKLVFGNVEAFDTLLVTVAFADGRSGVGEATILTGYTEETLEQCWHAARAIGSKMPGVRTGEVDDKLAPWLEENPFTVTAFATAVEMAAGHATLNPSAASLPLLAILNETEPAAIEAELERLLAAGYSTIKVKVGWNVDDDLRRVRHIQQALRGRAVIRIDANQGYSKEDGCTFARSLDPANIELFEQACAAGDWGAALAVKRVATVPIMLDESIYTMADVEKAAALGAADIIKLKLMKLGGIDKLERALTRVRSLGLGAVLGNGVATEIGCWMEACVGSKLLTTAGEMNGFLKQRHGLLTTPLRIERGSIQLNGASPQLDPQAVAAARVAREEFRVPARIPTTAE</sequence>
<accession>A0A1M5WAD0</accession>
<dbReference type="Pfam" id="PF13378">
    <property type="entry name" value="MR_MLE_C"/>
    <property type="match status" value="1"/>
</dbReference>
<evidence type="ECO:0000256" key="1">
    <source>
        <dbReference type="ARBA" id="ARBA00022723"/>
    </source>
</evidence>
<dbReference type="GO" id="GO:0046872">
    <property type="term" value="F:metal ion binding"/>
    <property type="evidence" value="ECO:0007669"/>
    <property type="project" value="UniProtKB-KW"/>
</dbReference>
<protein>
    <submittedName>
        <fullName evidence="3">L-alanine-DL-glutamate epimerase</fullName>
    </submittedName>
</protein>
<feature type="domain" description="Mandelate racemase/muconate lactonizing enzyme C-terminal" evidence="2">
    <location>
        <begin position="133"/>
        <end position="229"/>
    </location>
</feature>
<dbReference type="SUPFAM" id="SSF54826">
    <property type="entry name" value="Enolase N-terminal domain-like"/>
    <property type="match status" value="1"/>
</dbReference>
<proteinExistence type="predicted"/>
<keyword evidence="1" id="KW-0479">Metal-binding</keyword>
<name>A0A1M5WAD0_9BRAD</name>
<dbReference type="Gene3D" id="3.20.20.120">
    <property type="entry name" value="Enolase-like C-terminal domain"/>
    <property type="match status" value="1"/>
</dbReference>
<dbReference type="SUPFAM" id="SSF51604">
    <property type="entry name" value="Enolase C-terminal domain-like"/>
    <property type="match status" value="1"/>
</dbReference>
<dbReference type="PANTHER" id="PTHR48073:SF2">
    <property type="entry name" value="O-SUCCINYLBENZOATE SYNTHASE"/>
    <property type="match status" value="1"/>
</dbReference>
<dbReference type="SFLD" id="SFLDF00009">
    <property type="entry name" value="o-succinylbenzoate_synthase"/>
    <property type="match status" value="1"/>
</dbReference>
<dbReference type="InterPro" id="IPR013342">
    <property type="entry name" value="Mandelate_racemase_C"/>
</dbReference>
<dbReference type="SMART" id="SM00922">
    <property type="entry name" value="MR_MLE"/>
    <property type="match status" value="1"/>
</dbReference>
<dbReference type="GO" id="GO:0003824">
    <property type="term" value="F:catalytic activity"/>
    <property type="evidence" value="ECO:0007669"/>
    <property type="project" value="UniProtKB-ARBA"/>
</dbReference>